<dbReference type="Gene3D" id="2.60.120.870">
    <property type="match status" value="1"/>
</dbReference>
<dbReference type="InterPro" id="IPR040575">
    <property type="entry name" value="GH101_N"/>
</dbReference>
<organism evidence="4 5">
    <name type="scientific">Bifidobacterium colobi</name>
    <dbReference type="NCBI Taxonomy" id="2809026"/>
    <lineage>
        <taxon>Bacteria</taxon>
        <taxon>Bacillati</taxon>
        <taxon>Actinomycetota</taxon>
        <taxon>Actinomycetes</taxon>
        <taxon>Bifidobacteriales</taxon>
        <taxon>Bifidobacteriaceae</taxon>
        <taxon>Bifidobacterium</taxon>
    </lineage>
</organism>
<dbReference type="Gene3D" id="3.20.20.80">
    <property type="entry name" value="Glycosidases"/>
    <property type="match status" value="1"/>
</dbReference>
<dbReference type="Gene3D" id="2.70.98.10">
    <property type="match status" value="1"/>
</dbReference>
<dbReference type="Proteomes" id="UP000711736">
    <property type="component" value="Unassembled WGS sequence"/>
</dbReference>
<evidence type="ECO:0000313" key="5">
    <source>
        <dbReference type="Proteomes" id="UP000711736"/>
    </source>
</evidence>
<dbReference type="SUPFAM" id="SSF49464">
    <property type="entry name" value="Carboxypeptidase regulatory domain-like"/>
    <property type="match status" value="1"/>
</dbReference>
<dbReference type="SUPFAM" id="SSF49785">
    <property type="entry name" value="Galactose-binding domain-like"/>
    <property type="match status" value="1"/>
</dbReference>
<dbReference type="Pfam" id="PF17995">
    <property type="entry name" value="GH101_N"/>
    <property type="match status" value="1"/>
</dbReference>
<dbReference type="InterPro" id="IPR014718">
    <property type="entry name" value="GH-type_carb-bd"/>
</dbReference>
<evidence type="ECO:0000313" key="4">
    <source>
        <dbReference type="EMBL" id="MBT1174176.1"/>
    </source>
</evidence>
<keyword evidence="1" id="KW-0472">Membrane</keyword>
<feature type="domain" description="F5/8 type C" evidence="3">
    <location>
        <begin position="1535"/>
        <end position="1698"/>
    </location>
</feature>
<name>A0ABS5UTS0_9BIFI</name>
<keyword evidence="1" id="KW-0812">Transmembrane</keyword>
<dbReference type="InterPro" id="IPR013780">
    <property type="entry name" value="Glyco_hydro_b"/>
</dbReference>
<dbReference type="Pfam" id="PF21466">
    <property type="entry name" value="GH101_dom-5"/>
    <property type="match status" value="1"/>
</dbReference>
<keyword evidence="1" id="KW-1133">Transmembrane helix</keyword>
<dbReference type="Gene3D" id="1.20.1270.90">
    <property type="entry name" value="AF1782-like"/>
    <property type="match status" value="1"/>
</dbReference>
<dbReference type="Gene3D" id="2.60.120.260">
    <property type="entry name" value="Galactose-binding domain-like"/>
    <property type="match status" value="3"/>
</dbReference>
<dbReference type="Pfam" id="PF00754">
    <property type="entry name" value="F5_F8_type_C"/>
    <property type="match status" value="1"/>
</dbReference>
<dbReference type="InterPro" id="IPR040502">
    <property type="entry name" value="GH101_dom-6"/>
</dbReference>
<keyword evidence="5" id="KW-1185">Reference proteome</keyword>
<dbReference type="Gene3D" id="2.60.40.1180">
    <property type="entry name" value="Golgi alpha-mannosidase II"/>
    <property type="match status" value="1"/>
</dbReference>
<reference evidence="4 5" key="1">
    <citation type="journal article" date="2021" name="Environ. Microbiol.">
        <title>Genetic insights into the dark matter of the mammalian gut microbiota through targeted genome reconstruction.</title>
        <authorList>
            <person name="Lugli G.A."/>
            <person name="Alessandri G."/>
            <person name="Milani C."/>
            <person name="Viappiani A."/>
            <person name="Fontana F."/>
            <person name="Tarracchini C."/>
            <person name="Mancabelli L."/>
            <person name="Argentini C."/>
            <person name="Ruiz L."/>
            <person name="Margolles A."/>
            <person name="van Sinderen D."/>
            <person name="Turroni F."/>
            <person name="Ventura M."/>
        </authorList>
    </citation>
    <scope>NUCLEOTIDE SEQUENCE [LARGE SCALE GENOMIC DNA]</scope>
    <source>
        <strain evidence="4 5">LC6</strain>
    </source>
</reference>
<keyword evidence="2" id="KW-0732">Signal</keyword>
<sequence>MNKKKTLSAALATALALTCMGGGGGTAFAYPLTESDLQTLASQIQQINDTSDDAAATEAPSAQADAVEGWTIDSNIAKGGEILEMADGWLHFKSTAAHGNAAADPSSSNDWPAVAVWGTDYDFSKAGSFHATIKSPQEGSANRFGFYLGYNDPGSGLFIGYDAQGWFWQTYTGGGNGGWFDGSRIAAPSANDEHDIQVSWTDAKVATLTVDGQKAFDVDYSAMTNLSNKLAIKAGSWKSLSQVTDVYIKDFPEVTEVAKHAVSGKVVDAEGAAIEGAAVRLGKAKAKTAADGTFSFADIEAGEYTLSIAKDGYEDVSQQVTVDDADLAIDPITLNKTVPVASETLKTKKMEVQIKKSFPSVLQYTLTNGKVMYGQTKDVRTVEINGTNIELTDDDVTFKKVSDTEATYTLKVKDEAKKIDAVITVQITVKANQLHLNVTKIKNNLSDGIPEGNGVEKNAIQTLSFPNQSLVSVRSSQEGAQFTGARMSSNTQKPGDTNFAVTEDTNVTDSDYTYGFISGAGLSAGLWSNSEHDGTYVAAPVRGGSQNTRVYATTQQTGDATSLGLASAPWYYHRTVTDSKGNKYTVAETALPQMAVAIAGDENEDGAVNWQDGAIAYRDIMNNPYKSEEVPELVAWRIAMNFGSQAQNPFLTTLDNVKKVALNTDGLGQSVLLKGYGNEGHDSGHPDYGDIGQRLGGADDMNTLMEEGAEYGARFGVHVNASEMYPEAKAFSEDMVRRTNISKDNPTGDLSYGWNWLDQGVGIDGIYDLASGSRVSRFADLSKEVGDNMDFIYLDVWGNLTSSSSEDSWETRKMSKMINDNGWRMTTEWGSGNEYDSTFQHWAADLTYGGYASKGENSAVMRFLRNHQKDSWVGDYPSYGGAANAPLLGGYNMKDFEGWQGRNDYAAYIKNLYTHDVSTKFIQHFKVARWVNNPLLTADNGNDNAVVDPNTNNGNEQITLKDSNGNVVVISRGSNDTSSAAYRQRTITFNGVTVASGAVSAGDGTSTGDESYLLPWMWDSSTGKLVKDSEQKLYHWNTKGGTTTWTLPDSWKNLSSVKVYQLTDQGKTNEQTVAVSGGKVTLTADAETPYVVYKGEAKQIQVNWSEGMHVVDAGFNGGSNTLTDNWTVSGSGKAEVEGENNAMLRLTGKVDVSQRLTDLKAGQKYALYVGVDNRSTGDASVTVTSGGKVLATNSTGKSIAKNYIKAYGHNTNSNTENGSSYFQNMYVFFTAPENGDATVTLSHKSTDGAHTYFDDVRIVENQYSGITLDENGELKQLTNGFENNAQGIWPFVVSGSEGVEDNRIHLSELHAPFTQAGWDVKKMDDVLDGTWSVKVNGLTQKGTLVYQTIPQNVKFEAGAKYKVSFDYQSGSDDIYAIAVGQGEYSAGSVKLTNLKKALGKTGKAEFELTGGVNGDSWFGIYSTATAPDLQGSTGNAQDFGGYKDFVLDNLKIERVDSEARTKAEAQDKLKEISGKYDSKHAELSDAAWQTYQDTLVKVQVLIDKNGATAEDYTKAYDILEALDEYMKTAPGNESSDKYDVAADGSDELGGYTVRAGSEQSNYGNYEGPKDFAQDGSDSTYWHTSWSANAIADGTAWYQFNLAQPTTINGLRYLPRPGGASVNGKIKDYKITLTTADGATQTLALDDSAANEIVHEGTFSTDTTWQKASFDAVDNVVSVRLTALTSTGSSAGETNKYASASELRLTTDREVEEEAVAPDKTDLNDAIAKANGLKEADYTAESWEALVKARKAAQTVADNDKATAYDVALALTNLESAIAGLQQNGNNPGPGPVVVDRTDLQSAVSKADKLEKADYTADSWDVFADALKTAKQVLDNDKATQTEVNNALTALQEAITGLKPASTPDPKPGVVDKSALNAVINKALAIDLAVYTDDSANALRAALKKAREVSDNSKATQAQVDEAREALEKAIAGLVKRGSTAQGGVISSTGSAVAAVALAGLLLAGAGAAIAYRRNREEM</sequence>
<dbReference type="InterPro" id="IPR048842">
    <property type="entry name" value="GH101_helical"/>
</dbReference>
<dbReference type="Gene3D" id="1.20.1270.70">
    <property type="entry name" value="Designed single chain three-helix bundle"/>
    <property type="match status" value="3"/>
</dbReference>
<dbReference type="Pfam" id="PF12905">
    <property type="entry name" value="Glyco_hydro_101"/>
    <property type="match status" value="1"/>
</dbReference>
<feature type="chain" id="PRO_5046032375" evidence="2">
    <location>
        <begin position="30"/>
        <end position="1978"/>
    </location>
</feature>
<accession>A0ABS5UTS0</accession>
<dbReference type="PROSITE" id="PS50022">
    <property type="entry name" value="FA58C_3"/>
    <property type="match status" value="1"/>
</dbReference>
<dbReference type="InterPro" id="IPR008969">
    <property type="entry name" value="CarboxyPept-like_regulatory"/>
</dbReference>
<dbReference type="CDD" id="cd14244">
    <property type="entry name" value="GH_101_like"/>
    <property type="match status" value="1"/>
</dbReference>
<comment type="caution">
    <text evidence="4">The sequence shown here is derived from an EMBL/GenBank/DDBJ whole genome shotgun (WGS) entry which is preliminary data.</text>
</comment>
<gene>
    <name evidence="4" type="ORF">JS530_01375</name>
</gene>
<dbReference type="InterPro" id="IPR008979">
    <property type="entry name" value="Galactose-bd-like_sf"/>
</dbReference>
<dbReference type="RefSeq" id="WP_214375437.1">
    <property type="nucleotide sequence ID" value="NZ_JAFEJU010000001.1"/>
</dbReference>
<dbReference type="Pfam" id="PF17974">
    <property type="entry name" value="GalBD_like"/>
    <property type="match status" value="1"/>
</dbReference>
<evidence type="ECO:0000256" key="2">
    <source>
        <dbReference type="SAM" id="SignalP"/>
    </source>
</evidence>
<dbReference type="Gene3D" id="2.60.40.1120">
    <property type="entry name" value="Carboxypeptidase-like, regulatory domain"/>
    <property type="match status" value="1"/>
</dbReference>
<dbReference type="InterPro" id="IPR025706">
    <property type="entry name" value="Endoa_GalNAc"/>
</dbReference>
<evidence type="ECO:0000256" key="1">
    <source>
        <dbReference type="SAM" id="Phobius"/>
    </source>
</evidence>
<evidence type="ECO:0000259" key="3">
    <source>
        <dbReference type="PROSITE" id="PS50022"/>
    </source>
</evidence>
<dbReference type="Pfam" id="PF13620">
    <property type="entry name" value="CarboxypepD_reg"/>
    <property type="match status" value="1"/>
</dbReference>
<proteinExistence type="predicted"/>
<dbReference type="EMBL" id="JAFEJU010000001">
    <property type="protein sequence ID" value="MBT1174176.1"/>
    <property type="molecule type" value="Genomic_DNA"/>
</dbReference>
<dbReference type="Pfam" id="PF20909">
    <property type="entry name" value="SpGH101_helical"/>
    <property type="match status" value="1"/>
</dbReference>
<dbReference type="Pfam" id="PF17451">
    <property type="entry name" value="Glyco_hyd_101C"/>
    <property type="match status" value="1"/>
</dbReference>
<dbReference type="Pfam" id="PF18080">
    <property type="entry name" value="Gal_mutarotas_3"/>
    <property type="match status" value="1"/>
</dbReference>
<dbReference type="InterPro" id="IPR000421">
    <property type="entry name" value="FA58C"/>
</dbReference>
<dbReference type="InterPro" id="IPR049314">
    <property type="entry name" value="GH101_dom-5"/>
</dbReference>
<dbReference type="InterPro" id="IPR035364">
    <property type="entry name" value="Beta_sandwich_GH101"/>
</dbReference>
<feature type="signal peptide" evidence="2">
    <location>
        <begin position="1"/>
        <end position="29"/>
    </location>
</feature>
<feature type="transmembrane region" description="Helical" evidence="1">
    <location>
        <begin position="1951"/>
        <end position="1971"/>
    </location>
</feature>
<protein>
    <submittedName>
        <fullName evidence="4">FIVAR domain-containing protein</fullName>
    </submittedName>
</protein>
<dbReference type="Pfam" id="PF07554">
    <property type="entry name" value="FIVAR"/>
    <property type="match status" value="3"/>
</dbReference>
<dbReference type="InterPro" id="IPR040633">
    <property type="entry name" value="Gal_mutarotas_3"/>
</dbReference>